<reference evidence="1" key="2">
    <citation type="journal article" date="2021" name="PeerJ">
        <title>Extensive microbial diversity within the chicken gut microbiome revealed by metagenomics and culture.</title>
        <authorList>
            <person name="Gilroy R."/>
            <person name="Ravi A."/>
            <person name="Getino M."/>
            <person name="Pursley I."/>
            <person name="Horton D.L."/>
            <person name="Alikhan N.F."/>
            <person name="Baker D."/>
            <person name="Gharbi K."/>
            <person name="Hall N."/>
            <person name="Watson M."/>
            <person name="Adriaenssens E.M."/>
            <person name="Foster-Nyarko E."/>
            <person name="Jarju S."/>
            <person name="Secka A."/>
            <person name="Antonio M."/>
            <person name="Oren A."/>
            <person name="Chaudhuri R.R."/>
            <person name="La Ragione R."/>
            <person name="Hildebrand F."/>
            <person name="Pallen M.J."/>
        </authorList>
    </citation>
    <scope>NUCLEOTIDE SEQUENCE</scope>
    <source>
        <strain evidence="1">14508</strain>
    </source>
</reference>
<name>A0A9D1G7H3_9FIRM</name>
<reference evidence="1" key="1">
    <citation type="submission" date="2020-10" db="EMBL/GenBank/DDBJ databases">
        <authorList>
            <person name="Gilroy R."/>
        </authorList>
    </citation>
    <scope>NUCLEOTIDE SEQUENCE</scope>
    <source>
        <strain evidence="1">14508</strain>
    </source>
</reference>
<dbReference type="NCBIfam" id="TIGR01847">
    <property type="entry name" value="bacteriocin_sig"/>
    <property type="match status" value="1"/>
</dbReference>
<gene>
    <name evidence="1" type="ORF">IAD04_00195</name>
</gene>
<evidence type="ECO:0000313" key="1">
    <source>
        <dbReference type="EMBL" id="HIT16790.1"/>
    </source>
</evidence>
<dbReference type="InterPro" id="IPR010133">
    <property type="entry name" value="Bacteriocin_signal_seq"/>
</dbReference>
<dbReference type="Proteomes" id="UP000886893">
    <property type="component" value="Unassembled WGS sequence"/>
</dbReference>
<evidence type="ECO:0000313" key="2">
    <source>
        <dbReference type="Proteomes" id="UP000886893"/>
    </source>
</evidence>
<accession>A0A9D1G7H3</accession>
<dbReference type="AlphaFoldDB" id="A0A9D1G7H3"/>
<proteinExistence type="predicted"/>
<dbReference type="EMBL" id="DVKI01000004">
    <property type="protein sequence ID" value="HIT16790.1"/>
    <property type="molecule type" value="Genomic_DNA"/>
</dbReference>
<organism evidence="1 2">
    <name type="scientific">Candidatus Caccosoma faecigallinarum</name>
    <dbReference type="NCBI Taxonomy" id="2840720"/>
    <lineage>
        <taxon>Bacteria</taxon>
        <taxon>Bacillati</taxon>
        <taxon>Bacillota</taxon>
        <taxon>Bacillota incertae sedis</taxon>
        <taxon>Candidatus Caccosoma</taxon>
    </lineage>
</organism>
<comment type="caution">
    <text evidence="1">The sequence shown here is derived from an EMBL/GenBank/DDBJ whole genome shotgun (WGS) entry which is preliminary data.</text>
</comment>
<protein>
    <submittedName>
        <fullName evidence="1">Bacteriocin</fullName>
    </submittedName>
</protein>
<sequence length="40" mass="4735">MNKFKRINESELQNINGGRNDFIQGILDGLRLSRFVKRKK</sequence>